<evidence type="ECO:0000256" key="8">
    <source>
        <dbReference type="ARBA" id="ARBA00023136"/>
    </source>
</evidence>
<evidence type="ECO:0000256" key="1">
    <source>
        <dbReference type="ARBA" id="ARBA00004651"/>
    </source>
</evidence>
<dbReference type="HAMAP" id="MF_00024">
    <property type="entry name" value="CobD_CbiB"/>
    <property type="match status" value="1"/>
</dbReference>
<evidence type="ECO:0000256" key="6">
    <source>
        <dbReference type="ARBA" id="ARBA00022692"/>
    </source>
</evidence>
<reference evidence="9" key="1">
    <citation type="submission" date="2020-11" db="EMBL/GenBank/DDBJ databases">
        <authorList>
            <person name="Tran Van P."/>
        </authorList>
    </citation>
    <scope>NUCLEOTIDE SEQUENCE</scope>
</reference>
<evidence type="ECO:0000256" key="2">
    <source>
        <dbReference type="ARBA" id="ARBA00004953"/>
    </source>
</evidence>
<dbReference type="InterPro" id="IPR004485">
    <property type="entry name" value="Cobalamin_biosynth_CobD/CbiB"/>
</dbReference>
<keyword evidence="8" id="KW-0472">Membrane</keyword>
<dbReference type="EMBL" id="OB677374">
    <property type="protein sequence ID" value="CAD7236225.1"/>
    <property type="molecule type" value="Genomic_DNA"/>
</dbReference>
<feature type="non-terminal residue" evidence="9">
    <location>
        <position position="281"/>
    </location>
</feature>
<keyword evidence="5" id="KW-0169">Cobalamin biosynthesis</keyword>
<dbReference type="GO" id="GO:0048472">
    <property type="term" value="F:threonine-phosphate decarboxylase activity"/>
    <property type="evidence" value="ECO:0007669"/>
    <property type="project" value="InterPro"/>
</dbReference>
<sequence length="281" mass="30648">MHFTLLFLLAVLLDLILGDPRTALHPVRLFGQIAAWADGRVRPLFRSEKVAGVFITCGLIVIASGIVSALLLWALHYSSWLASAVAVLVLVSLLATRDLLKHCKRVYLALVHGSNENLLEARDALAMIVGRDTEKLESPGIVRACVETVAENMVDGITAPVFWAVCFSLFTHFFALPAICLAAIGMAFYKAINTLDSMYGYKNERYLHFGWAAARIDDLANWPAARISALCLVCASFILGYDARASWLIFLRDRYKHASPNGGHTEAAMAGALGIQLCGPT</sequence>
<dbReference type="GO" id="GO:0005886">
    <property type="term" value="C:plasma membrane"/>
    <property type="evidence" value="ECO:0007669"/>
    <property type="project" value="UniProtKB-SubCell"/>
</dbReference>
<accession>A0A7R8WSX3</accession>
<dbReference type="NCBIfam" id="TIGR00380">
    <property type="entry name" value="cobal_cbiB"/>
    <property type="match status" value="1"/>
</dbReference>
<protein>
    <submittedName>
        <fullName evidence="9">Uncharacterized protein</fullName>
    </submittedName>
</protein>
<organism evidence="9">
    <name type="scientific">Cyprideis torosa</name>
    <dbReference type="NCBI Taxonomy" id="163714"/>
    <lineage>
        <taxon>Eukaryota</taxon>
        <taxon>Metazoa</taxon>
        <taxon>Ecdysozoa</taxon>
        <taxon>Arthropoda</taxon>
        <taxon>Crustacea</taxon>
        <taxon>Oligostraca</taxon>
        <taxon>Ostracoda</taxon>
        <taxon>Podocopa</taxon>
        <taxon>Podocopida</taxon>
        <taxon>Cytherocopina</taxon>
        <taxon>Cytheroidea</taxon>
        <taxon>Cytherideidae</taxon>
        <taxon>Cyprideis</taxon>
    </lineage>
</organism>
<evidence type="ECO:0000256" key="5">
    <source>
        <dbReference type="ARBA" id="ARBA00022573"/>
    </source>
</evidence>
<dbReference type="PANTHER" id="PTHR34308">
    <property type="entry name" value="COBALAMIN BIOSYNTHESIS PROTEIN CBIB"/>
    <property type="match status" value="1"/>
</dbReference>
<keyword evidence="7" id="KW-1133">Transmembrane helix</keyword>
<comment type="subcellular location">
    <subcellularLocation>
        <location evidence="1">Cell membrane</location>
        <topology evidence="1">Multi-pass membrane protein</topology>
    </subcellularLocation>
</comment>
<gene>
    <name evidence="9" type="ORF">CTOB1V02_LOCUS14040</name>
</gene>
<evidence type="ECO:0000256" key="4">
    <source>
        <dbReference type="ARBA" id="ARBA00022475"/>
    </source>
</evidence>
<evidence type="ECO:0000256" key="7">
    <source>
        <dbReference type="ARBA" id="ARBA00022989"/>
    </source>
</evidence>
<dbReference type="AlphaFoldDB" id="A0A7R8WSX3"/>
<dbReference type="PANTHER" id="PTHR34308:SF1">
    <property type="entry name" value="COBALAMIN BIOSYNTHESIS PROTEIN CBIB"/>
    <property type="match status" value="1"/>
</dbReference>
<comment type="similarity">
    <text evidence="3">Belongs to the CobD/CbiB family.</text>
</comment>
<keyword evidence="6" id="KW-0812">Transmembrane</keyword>
<comment type="pathway">
    <text evidence="2">Cofactor biosynthesis; adenosylcobalamin biosynthesis.</text>
</comment>
<keyword evidence="4" id="KW-1003">Cell membrane</keyword>
<evidence type="ECO:0000313" key="9">
    <source>
        <dbReference type="EMBL" id="CAD7236225.1"/>
    </source>
</evidence>
<dbReference type="OrthoDB" id="10068459at2759"/>
<proteinExistence type="inferred from homology"/>
<dbReference type="Pfam" id="PF03186">
    <property type="entry name" value="CobD_Cbib"/>
    <property type="match status" value="1"/>
</dbReference>
<name>A0A7R8WSX3_9CRUS</name>
<dbReference type="UniPathway" id="UPA00148"/>
<evidence type="ECO:0000256" key="3">
    <source>
        <dbReference type="ARBA" id="ARBA00006263"/>
    </source>
</evidence>